<accession>A0ABU8AF69</accession>
<dbReference type="RefSeq" id="WP_334659885.1">
    <property type="nucleotide sequence ID" value="NZ_JARULZ010000001.1"/>
</dbReference>
<dbReference type="EMBL" id="JARULZ010000001">
    <property type="protein sequence ID" value="MEH0631971.1"/>
    <property type="molecule type" value="Genomic_DNA"/>
</dbReference>
<protein>
    <submittedName>
        <fullName evidence="1">Uncharacterized protein</fullName>
    </submittedName>
</protein>
<dbReference type="Proteomes" id="UP001310290">
    <property type="component" value="Unassembled WGS sequence"/>
</dbReference>
<organism evidence="1 2">
    <name type="scientific">Streptomyces bottropensis</name>
    <dbReference type="NCBI Taxonomy" id="42235"/>
    <lineage>
        <taxon>Bacteria</taxon>
        <taxon>Bacillati</taxon>
        <taxon>Actinomycetota</taxon>
        <taxon>Actinomycetes</taxon>
        <taxon>Kitasatosporales</taxon>
        <taxon>Streptomycetaceae</taxon>
        <taxon>Streptomyces</taxon>
    </lineage>
</organism>
<evidence type="ECO:0000313" key="1">
    <source>
        <dbReference type="EMBL" id="MEH0631971.1"/>
    </source>
</evidence>
<name>A0ABU8AF69_9ACTN</name>
<gene>
    <name evidence="1" type="ORF">QBA35_00965</name>
</gene>
<proteinExistence type="predicted"/>
<sequence>MLIVVHPRLALRGLLLAFTDRCEQRDGRRAIAPSVHPFAFTHAIIV</sequence>
<evidence type="ECO:0000313" key="2">
    <source>
        <dbReference type="Proteomes" id="UP001310290"/>
    </source>
</evidence>
<comment type="caution">
    <text evidence="1">The sequence shown here is derived from an EMBL/GenBank/DDBJ whole genome shotgun (WGS) entry which is preliminary data.</text>
</comment>
<keyword evidence="2" id="KW-1185">Reference proteome</keyword>
<reference evidence="1" key="1">
    <citation type="submission" date="2023-04" db="EMBL/GenBank/DDBJ databases">
        <title>Genomic diversity of scab-causing Streptomyces spp. in the province of Quebec, Canada.</title>
        <authorList>
            <person name="Biessy A."/>
            <person name="Cadieux M."/>
            <person name="Ciotola M."/>
            <person name="Filion M."/>
        </authorList>
    </citation>
    <scope>NUCLEOTIDE SEQUENCE</scope>
    <source>
        <strain evidence="1">B21-115</strain>
    </source>
</reference>